<dbReference type="EMBL" id="JYDP01000009">
    <property type="protein sequence ID" value="KRZ16826.1"/>
    <property type="molecule type" value="Genomic_DNA"/>
</dbReference>
<reference evidence="1 2" key="1">
    <citation type="submission" date="2015-01" db="EMBL/GenBank/DDBJ databases">
        <title>Evolution of Trichinella species and genotypes.</title>
        <authorList>
            <person name="Korhonen P.K."/>
            <person name="Edoardo P."/>
            <person name="Giuseppe L.R."/>
            <person name="Gasser R.B."/>
        </authorList>
    </citation>
    <scope>NUCLEOTIDE SEQUENCE [LARGE SCALE GENOMIC DNA]</scope>
    <source>
        <strain evidence="1">ISS1029</strain>
    </source>
</reference>
<name>A0A0V1I1R4_9BILA</name>
<protein>
    <submittedName>
        <fullName evidence="1">Uncharacterized protein</fullName>
    </submittedName>
</protein>
<evidence type="ECO:0000313" key="1">
    <source>
        <dbReference type="EMBL" id="KRZ16826.1"/>
    </source>
</evidence>
<keyword evidence="2" id="KW-1185">Reference proteome</keyword>
<accession>A0A0V1I1R4</accession>
<gene>
    <name evidence="1" type="ORF">T11_224</name>
</gene>
<proteinExistence type="predicted"/>
<dbReference type="Proteomes" id="UP000055024">
    <property type="component" value="Unassembled WGS sequence"/>
</dbReference>
<comment type="caution">
    <text evidence="1">The sequence shown here is derived from an EMBL/GenBank/DDBJ whole genome shotgun (WGS) entry which is preliminary data.</text>
</comment>
<dbReference type="AlphaFoldDB" id="A0A0V1I1R4"/>
<organism evidence="1 2">
    <name type="scientific">Trichinella zimbabwensis</name>
    <dbReference type="NCBI Taxonomy" id="268475"/>
    <lineage>
        <taxon>Eukaryota</taxon>
        <taxon>Metazoa</taxon>
        <taxon>Ecdysozoa</taxon>
        <taxon>Nematoda</taxon>
        <taxon>Enoplea</taxon>
        <taxon>Dorylaimia</taxon>
        <taxon>Trichinellida</taxon>
        <taxon>Trichinellidae</taxon>
        <taxon>Trichinella</taxon>
    </lineage>
</organism>
<evidence type="ECO:0000313" key="2">
    <source>
        <dbReference type="Proteomes" id="UP000055024"/>
    </source>
</evidence>
<sequence>MAANKASVTCNALPFWHSYRYANFFVNETPDMKMHARFELIPEPLELPQICESVAIELSSPFHQRHRRLKRIHFLLNVTQKQDPVVE</sequence>